<feature type="compositionally biased region" description="Polar residues" evidence="1">
    <location>
        <begin position="71"/>
        <end position="80"/>
    </location>
</feature>
<keyword evidence="3" id="KW-1185">Reference proteome</keyword>
<evidence type="ECO:0000256" key="1">
    <source>
        <dbReference type="SAM" id="MobiDB-lite"/>
    </source>
</evidence>
<dbReference type="EMBL" id="FNCP01000010">
    <property type="protein sequence ID" value="SDH13529.1"/>
    <property type="molecule type" value="Genomic_DNA"/>
</dbReference>
<feature type="region of interest" description="Disordered" evidence="1">
    <location>
        <begin position="71"/>
        <end position="95"/>
    </location>
</feature>
<evidence type="ECO:0000313" key="2">
    <source>
        <dbReference type="EMBL" id="SDH13529.1"/>
    </source>
</evidence>
<dbReference type="RefSeq" id="WP_092332963.1">
    <property type="nucleotide sequence ID" value="NZ_FNCP01000010.1"/>
</dbReference>
<reference evidence="3" key="1">
    <citation type="submission" date="2016-10" db="EMBL/GenBank/DDBJ databases">
        <authorList>
            <person name="Varghese N."/>
            <person name="Submissions S."/>
        </authorList>
    </citation>
    <scope>NUCLEOTIDE SEQUENCE [LARGE SCALE GENOMIC DNA]</scope>
    <source>
        <strain evidence="3">DSM 8344</strain>
    </source>
</reference>
<dbReference type="OrthoDB" id="2376725at2"/>
<gene>
    <name evidence="2" type="ORF">SAMN05443529_11043</name>
</gene>
<name>A0A1G7ZXU5_9FIRM</name>
<dbReference type="Proteomes" id="UP000198656">
    <property type="component" value="Unassembled WGS sequence"/>
</dbReference>
<proteinExistence type="predicted"/>
<dbReference type="AlphaFoldDB" id="A0A1G7ZXU5"/>
<sequence length="95" mass="11011">MPERIIKYGGVKFRNLVPPVKINRFVNSLPRDKRDSLFEIASELQHAGLIRVFNDREHSTIDKDLVDDQMTNTGNYNHDLQSLKRSMDDSLTLPK</sequence>
<evidence type="ECO:0000313" key="3">
    <source>
        <dbReference type="Proteomes" id="UP000198656"/>
    </source>
</evidence>
<accession>A0A1G7ZXU5</accession>
<organism evidence="2 3">
    <name type="scientific">Desulfosporosinus hippei DSM 8344</name>
    <dbReference type="NCBI Taxonomy" id="1121419"/>
    <lineage>
        <taxon>Bacteria</taxon>
        <taxon>Bacillati</taxon>
        <taxon>Bacillota</taxon>
        <taxon>Clostridia</taxon>
        <taxon>Eubacteriales</taxon>
        <taxon>Desulfitobacteriaceae</taxon>
        <taxon>Desulfosporosinus</taxon>
    </lineage>
</organism>
<protein>
    <submittedName>
        <fullName evidence="2">Uncharacterized protein</fullName>
    </submittedName>
</protein>